<dbReference type="EMBL" id="MAEM01000345">
    <property type="protein sequence ID" value="OBS00719.1"/>
    <property type="molecule type" value="Genomic_DNA"/>
</dbReference>
<dbReference type="PANTHER" id="PTHR30302">
    <property type="entry name" value="HYDROGENASE 1 MATURATION PROTEASE"/>
    <property type="match status" value="1"/>
</dbReference>
<evidence type="ECO:0000313" key="5">
    <source>
        <dbReference type="EMBL" id="OBS00719.1"/>
    </source>
</evidence>
<evidence type="ECO:0000256" key="3">
    <source>
        <dbReference type="ARBA" id="ARBA00022750"/>
    </source>
</evidence>
<dbReference type="InterPro" id="IPR000671">
    <property type="entry name" value="Peptidase_A31"/>
</dbReference>
<dbReference type="PRINTS" id="PR00446">
    <property type="entry name" value="HYDRGNUPTAKE"/>
</dbReference>
<comment type="similarity">
    <text evidence="1">Belongs to the peptidase A31 family.</text>
</comment>
<keyword evidence="2" id="KW-0645">Protease</keyword>
<accession>A0A1A6BER1</accession>
<proteinExistence type="inferred from homology"/>
<dbReference type="EMBL" id="LQOY01000211">
    <property type="protein sequence ID" value="ORV72586.1"/>
    <property type="molecule type" value="Genomic_DNA"/>
</dbReference>
<dbReference type="NCBIfam" id="TIGR00072">
    <property type="entry name" value="hydrog_prot"/>
    <property type="match status" value="1"/>
</dbReference>
<dbReference type="Proteomes" id="UP000093757">
    <property type="component" value="Unassembled WGS sequence"/>
</dbReference>
<reference evidence="5 7" key="2">
    <citation type="submission" date="2016-06" db="EMBL/GenBank/DDBJ databases">
        <authorList>
            <person name="Kjaerup R.B."/>
            <person name="Dalgaard T.S."/>
            <person name="Juul-Madsen H.R."/>
        </authorList>
    </citation>
    <scope>NUCLEOTIDE SEQUENCE [LARGE SCALE GENOMIC DNA]</scope>
    <source>
        <strain evidence="5 7">1245752.6</strain>
    </source>
</reference>
<gene>
    <name evidence="5" type="ORF">A9W98_23745</name>
    <name evidence="6" type="ORF">AWC08_03890</name>
</gene>
<dbReference type="RefSeq" id="WP_065134990.1">
    <property type="nucleotide sequence ID" value="NZ_JACKSU010000139.1"/>
</dbReference>
<keyword evidence="3" id="KW-0064">Aspartyl protease</keyword>
<dbReference type="InterPro" id="IPR023430">
    <property type="entry name" value="Pept_HybD-like_dom_sf"/>
</dbReference>
<dbReference type="PANTHER" id="PTHR30302:SF1">
    <property type="entry name" value="HYDROGENASE 2 MATURATION PROTEASE"/>
    <property type="match status" value="1"/>
</dbReference>
<dbReference type="OrthoDB" id="1723372at2"/>
<evidence type="ECO:0000256" key="2">
    <source>
        <dbReference type="ARBA" id="ARBA00022670"/>
    </source>
</evidence>
<reference evidence="6 8" key="1">
    <citation type="submission" date="2016-01" db="EMBL/GenBank/DDBJ databases">
        <title>The new phylogeny of the genus Mycobacterium.</title>
        <authorList>
            <person name="Tarcisio F."/>
            <person name="Conor M."/>
            <person name="Antonella G."/>
            <person name="Elisabetta G."/>
            <person name="Giulia F.S."/>
            <person name="Sara T."/>
            <person name="Anna F."/>
            <person name="Clotilde B."/>
            <person name="Roberto B."/>
            <person name="Veronica D.S."/>
            <person name="Fabio R."/>
            <person name="Monica P."/>
            <person name="Olivier J."/>
            <person name="Enrico T."/>
            <person name="Nicola S."/>
        </authorList>
    </citation>
    <scope>NUCLEOTIDE SEQUENCE [LARGE SCALE GENOMIC DNA]</scope>
    <source>
        <strain evidence="6 8">DSM 44160</strain>
    </source>
</reference>
<keyword evidence="8" id="KW-1185">Reference proteome</keyword>
<dbReference type="SUPFAM" id="SSF53163">
    <property type="entry name" value="HybD-like"/>
    <property type="match status" value="1"/>
</dbReference>
<dbReference type="AlphaFoldDB" id="A0A1A6BER1"/>
<dbReference type="Proteomes" id="UP000193928">
    <property type="component" value="Unassembled WGS sequence"/>
</dbReference>
<dbReference type="GO" id="GO:0004190">
    <property type="term" value="F:aspartic-type endopeptidase activity"/>
    <property type="evidence" value="ECO:0007669"/>
    <property type="project" value="UniProtKB-KW"/>
</dbReference>
<comment type="caution">
    <text evidence="5">The sequence shown here is derived from an EMBL/GenBank/DDBJ whole genome shotgun (WGS) entry which is preliminary data.</text>
</comment>
<sequence length="259" mass="27674">MVGCGNLLRGDDGVGPVLVRHLWERGVPEGARLVDGGTAGMDVAFQMRGAQRVVIIDAAATGSAPGTVFKVPGEELADLPPLQGLHTHSFRWDHAIAFARWALGEDCPTDIAVYLIEVAGVELGADLSEPVEAAMELVIDRIEAEYLADLRPAPETEVTVEFTADGYLRLDAALAASRFPSDAVVAVVRDGDLWLIPLRGPRSGGLLLKQRNPAGDRSLLIREVIEGRVGVTGAFWDDAQKSLRIPLREGPHDAPEPPG</sequence>
<name>A0A1A6BER1_MYCGO</name>
<dbReference type="Gene3D" id="3.40.50.1450">
    <property type="entry name" value="HybD-like"/>
    <property type="match status" value="1"/>
</dbReference>
<evidence type="ECO:0000256" key="1">
    <source>
        <dbReference type="ARBA" id="ARBA00006814"/>
    </source>
</evidence>
<evidence type="ECO:0000256" key="4">
    <source>
        <dbReference type="ARBA" id="ARBA00022801"/>
    </source>
</evidence>
<protein>
    <submittedName>
        <fullName evidence="5">Peptidase M52</fullName>
    </submittedName>
</protein>
<evidence type="ECO:0000313" key="8">
    <source>
        <dbReference type="Proteomes" id="UP000193928"/>
    </source>
</evidence>
<dbReference type="GO" id="GO:0016485">
    <property type="term" value="P:protein processing"/>
    <property type="evidence" value="ECO:0007669"/>
    <property type="project" value="TreeGrafter"/>
</dbReference>
<evidence type="ECO:0000313" key="7">
    <source>
        <dbReference type="Proteomes" id="UP000093757"/>
    </source>
</evidence>
<dbReference type="Pfam" id="PF01750">
    <property type="entry name" value="HycI"/>
    <property type="match status" value="1"/>
</dbReference>
<evidence type="ECO:0000313" key="6">
    <source>
        <dbReference type="EMBL" id="ORV72586.1"/>
    </source>
</evidence>
<organism evidence="5 7">
    <name type="scientific">Mycobacterium gordonae</name>
    <dbReference type="NCBI Taxonomy" id="1778"/>
    <lineage>
        <taxon>Bacteria</taxon>
        <taxon>Bacillati</taxon>
        <taxon>Actinomycetota</taxon>
        <taxon>Actinomycetes</taxon>
        <taxon>Mycobacteriales</taxon>
        <taxon>Mycobacteriaceae</taxon>
        <taxon>Mycobacterium</taxon>
    </lineage>
</organism>
<keyword evidence="4" id="KW-0378">Hydrolase</keyword>
<dbReference type="GO" id="GO:0008047">
    <property type="term" value="F:enzyme activator activity"/>
    <property type="evidence" value="ECO:0007669"/>
    <property type="project" value="InterPro"/>
</dbReference>